<dbReference type="CDD" id="cd00130">
    <property type="entry name" value="PAS"/>
    <property type="match status" value="2"/>
</dbReference>
<feature type="domain" description="PAS" evidence="11">
    <location>
        <begin position="253"/>
        <end position="295"/>
    </location>
</feature>
<dbReference type="PANTHER" id="PTHR23043:SF17">
    <property type="entry name" value="PROTEIN SIMILAR"/>
    <property type="match status" value="1"/>
</dbReference>
<dbReference type="SMART" id="SM00086">
    <property type="entry name" value="PAC"/>
    <property type="match status" value="1"/>
</dbReference>
<feature type="domain" description="PAS" evidence="11">
    <location>
        <begin position="93"/>
        <end position="151"/>
    </location>
</feature>
<evidence type="ECO:0000256" key="7">
    <source>
        <dbReference type="ARBA" id="ARBA00023163"/>
    </source>
</evidence>
<dbReference type="Pfam" id="PF00989">
    <property type="entry name" value="PAS"/>
    <property type="match status" value="1"/>
</dbReference>
<dbReference type="AlphaFoldDB" id="A0A076FS22"/>
<dbReference type="Pfam" id="PF08778">
    <property type="entry name" value="HIF-1a_CTAD"/>
    <property type="match status" value="1"/>
</dbReference>
<dbReference type="PROSITE" id="PS50112">
    <property type="entry name" value="PAS"/>
    <property type="match status" value="2"/>
</dbReference>
<evidence type="ECO:0000256" key="9">
    <source>
        <dbReference type="ARBA" id="ARBA00023278"/>
    </source>
</evidence>
<keyword evidence="7" id="KW-0804">Transcription</keyword>
<evidence type="ECO:0000256" key="5">
    <source>
        <dbReference type="ARBA" id="ARBA00023125"/>
    </source>
</evidence>
<dbReference type="InterPro" id="IPR013767">
    <property type="entry name" value="PAS_fold"/>
</dbReference>
<dbReference type="InterPro" id="IPR014887">
    <property type="entry name" value="HIF-1_CTAD"/>
</dbReference>
<evidence type="ECO:0000256" key="4">
    <source>
        <dbReference type="ARBA" id="ARBA00023015"/>
    </source>
</evidence>
<dbReference type="Pfam" id="PF14598">
    <property type="entry name" value="PAS_11"/>
    <property type="match status" value="1"/>
</dbReference>
<dbReference type="InterPro" id="IPR000014">
    <property type="entry name" value="PAS"/>
</dbReference>
<dbReference type="SUPFAM" id="SSF47459">
    <property type="entry name" value="HLH, helix-loop-helix DNA-binding domain"/>
    <property type="match status" value="1"/>
</dbReference>
<evidence type="ECO:0000313" key="13">
    <source>
        <dbReference type="EMBL" id="AII22158.1"/>
    </source>
</evidence>
<keyword evidence="3" id="KW-0832">Ubl conjugation</keyword>
<dbReference type="NCBIfam" id="TIGR00229">
    <property type="entry name" value="sensory_box"/>
    <property type="match status" value="1"/>
</dbReference>
<keyword evidence="2" id="KW-0677">Repeat</keyword>
<sequence>MASKGPRKSRDVQKKCKSRDAARSRRGQQNDEFAELSHQLPLPKSISSQLDRLCIMRLTNSYIKIKRLLSTMMNQDVPNVYALNFQESSLFDKQLLQALDGFVYVIAQDGQCLYISENVTYYLGLSQIEVTGNSLYKYVHPCDHEELANQLGAGSKRVDSSDHYKSFFLRMKSTLTSRGKNVNLRASTYRVVHCTGSMKYKTIINKEGQEQKVPLFLVAIAVPLMFATTFEVPLDRGTFTSRHMLDMKFLQCDDRVSSLLGYTREEMIGKSWYSFHHAADLDNVLNTHKMLLTKGQSVSKYYRFMVRGGGWVWLQTKANVVYDSKTCQPQFVFCINYVLGGKQDSSALLATEQINPVPSALALETIIKTEEGQQPPLPLKETIVLEEQAKARKNMAKEAKSTQVKSEPSFTPCKIKEENDSRDCSCIEMDCEHMNFQEVTPVTWEDMIQQQQEYDRSTWDHYNNSRDADRGMDTPRLSPDPKDESMPSSEESTEDSKESEESEAVDESNELQNRAPYIPPPTGDAALMCDSGLLEEISFADSPLVMPSWLDGDELLHVRRVTIPQQTAQKSLSNGPSPILSRKRFLPDAIRRNGYITNDMLTGVKALFPYVTQSDAEVNAPVQSCNLLQGSDLLTALDQCDPTFM</sequence>
<accession>A0A076FS22</accession>
<dbReference type="InterPro" id="IPR036638">
    <property type="entry name" value="HLH_DNA-bd_sf"/>
</dbReference>
<dbReference type="SMART" id="SM00091">
    <property type="entry name" value="PAS"/>
    <property type="match status" value="2"/>
</dbReference>
<keyword evidence="5" id="KW-0238">DNA-binding</keyword>
<evidence type="ECO:0000256" key="10">
    <source>
        <dbReference type="SAM" id="MobiDB-lite"/>
    </source>
</evidence>
<organism evidence="13">
    <name type="scientific">Nematostella vectensis</name>
    <name type="common">Starlet sea anemone</name>
    <dbReference type="NCBI Taxonomy" id="45351"/>
    <lineage>
        <taxon>Eukaryota</taxon>
        <taxon>Metazoa</taxon>
        <taxon>Cnidaria</taxon>
        <taxon>Anthozoa</taxon>
        <taxon>Hexacorallia</taxon>
        <taxon>Actiniaria</taxon>
        <taxon>Edwardsiidae</taxon>
        <taxon>Nematostella</taxon>
    </lineage>
</organism>
<keyword evidence="8" id="KW-0539">Nucleus</keyword>
<evidence type="ECO:0000256" key="6">
    <source>
        <dbReference type="ARBA" id="ARBA00023159"/>
    </source>
</evidence>
<dbReference type="InterPro" id="IPR001610">
    <property type="entry name" value="PAC"/>
</dbReference>
<dbReference type="PROSITE" id="PS50888">
    <property type="entry name" value="BHLH"/>
    <property type="match status" value="1"/>
</dbReference>
<evidence type="ECO:0000256" key="2">
    <source>
        <dbReference type="ARBA" id="ARBA00022737"/>
    </source>
</evidence>
<dbReference type="PANTHER" id="PTHR23043">
    <property type="entry name" value="HYPOXIA-INDUCIBLE FACTOR 1 ALPHA"/>
    <property type="match status" value="1"/>
</dbReference>
<dbReference type="Gene3D" id="3.30.450.20">
    <property type="entry name" value="PAS domain"/>
    <property type="match status" value="3"/>
</dbReference>
<evidence type="ECO:0000259" key="11">
    <source>
        <dbReference type="PROSITE" id="PS50112"/>
    </source>
</evidence>
<feature type="compositionally biased region" description="Basic and acidic residues" evidence="10">
    <location>
        <begin position="455"/>
        <end position="485"/>
    </location>
</feature>
<dbReference type="GO" id="GO:0005634">
    <property type="term" value="C:nucleus"/>
    <property type="evidence" value="ECO:0007669"/>
    <property type="project" value="UniProtKB-SubCell"/>
</dbReference>
<dbReference type="GO" id="GO:0046983">
    <property type="term" value="F:protein dimerization activity"/>
    <property type="evidence" value="ECO:0007669"/>
    <property type="project" value="InterPro"/>
</dbReference>
<keyword evidence="9" id="KW-0379">Hydroxylation</keyword>
<reference evidence="13" key="1">
    <citation type="journal article" date="2014" name="PLoS ONE">
        <title>Molecular characterisation, evolution and expression of hypoxia-inducible factor in Aurelia sp.1.</title>
        <authorList>
            <person name="Wang G."/>
            <person name="Yu Z."/>
            <person name="Zhen Y."/>
            <person name="Mi T."/>
            <person name="Shi Y."/>
            <person name="Wang J."/>
            <person name="Wang M."/>
            <person name="Sun S."/>
        </authorList>
    </citation>
    <scope>NUCLEOTIDE SEQUENCE</scope>
</reference>
<dbReference type="EMBL" id="KJ411881">
    <property type="protein sequence ID" value="AII22158.1"/>
    <property type="molecule type" value="mRNA"/>
</dbReference>
<feature type="compositionally biased region" description="Basic and acidic residues" evidence="10">
    <location>
        <begin position="8"/>
        <end position="23"/>
    </location>
</feature>
<comment type="subcellular location">
    <subcellularLocation>
        <location evidence="1">Nucleus</location>
    </subcellularLocation>
</comment>
<evidence type="ECO:0000256" key="3">
    <source>
        <dbReference type="ARBA" id="ARBA00022843"/>
    </source>
</evidence>
<feature type="domain" description="BHLH" evidence="12">
    <location>
        <begin position="13"/>
        <end position="66"/>
    </location>
</feature>
<dbReference type="InterPro" id="IPR035965">
    <property type="entry name" value="PAS-like_dom_sf"/>
</dbReference>
<dbReference type="GO" id="GO:0006355">
    <property type="term" value="P:regulation of DNA-templated transcription"/>
    <property type="evidence" value="ECO:0007669"/>
    <property type="project" value="InterPro"/>
</dbReference>
<evidence type="ECO:0000256" key="1">
    <source>
        <dbReference type="ARBA" id="ARBA00004123"/>
    </source>
</evidence>
<protein>
    <submittedName>
        <fullName evidence="13">Hypoxia inducible factor</fullName>
    </submittedName>
</protein>
<name>A0A076FS22_NEMVE</name>
<feature type="compositionally biased region" description="Acidic residues" evidence="10">
    <location>
        <begin position="491"/>
        <end position="509"/>
    </location>
</feature>
<feature type="region of interest" description="Disordered" evidence="10">
    <location>
        <begin position="1"/>
        <end position="34"/>
    </location>
</feature>
<evidence type="ECO:0000259" key="12">
    <source>
        <dbReference type="PROSITE" id="PS50888"/>
    </source>
</evidence>
<feature type="region of interest" description="Disordered" evidence="10">
    <location>
        <begin position="455"/>
        <end position="523"/>
    </location>
</feature>
<keyword evidence="6" id="KW-0010">Activator</keyword>
<dbReference type="FunFam" id="3.30.450.20:FF:000015">
    <property type="entry name" value="Hypoxia-inducible factor 1-alpha isoform 1"/>
    <property type="match status" value="1"/>
</dbReference>
<dbReference type="Pfam" id="PF23171">
    <property type="entry name" value="bHLH_HIF1A"/>
    <property type="match status" value="1"/>
</dbReference>
<dbReference type="CDD" id="cd11433">
    <property type="entry name" value="bHLH-PAS_HIF"/>
    <property type="match status" value="1"/>
</dbReference>
<dbReference type="SUPFAM" id="SSF55785">
    <property type="entry name" value="PYP-like sensor domain (PAS domain)"/>
    <property type="match status" value="2"/>
</dbReference>
<evidence type="ECO:0000256" key="8">
    <source>
        <dbReference type="ARBA" id="ARBA00023242"/>
    </source>
</evidence>
<keyword evidence="4" id="KW-0805">Transcription regulation</keyword>
<proteinExistence type="evidence at transcript level"/>
<dbReference type="InterPro" id="IPR011598">
    <property type="entry name" value="bHLH_dom"/>
</dbReference>
<dbReference type="GO" id="GO:0003677">
    <property type="term" value="F:DNA binding"/>
    <property type="evidence" value="ECO:0007669"/>
    <property type="project" value="UniProtKB-KW"/>
</dbReference>